<feature type="compositionally biased region" description="Polar residues" evidence="11">
    <location>
        <begin position="283"/>
        <end position="292"/>
    </location>
</feature>
<keyword evidence="3" id="KW-0268">Exocytosis</keyword>
<organism evidence="12 13">
    <name type="scientific">Caerostris darwini</name>
    <dbReference type="NCBI Taxonomy" id="1538125"/>
    <lineage>
        <taxon>Eukaryota</taxon>
        <taxon>Metazoa</taxon>
        <taxon>Ecdysozoa</taxon>
        <taxon>Arthropoda</taxon>
        <taxon>Chelicerata</taxon>
        <taxon>Arachnida</taxon>
        <taxon>Araneae</taxon>
        <taxon>Araneomorphae</taxon>
        <taxon>Entelegynae</taxon>
        <taxon>Araneoidea</taxon>
        <taxon>Araneidae</taxon>
        <taxon>Caerostris</taxon>
    </lineage>
</organism>
<keyword evidence="9" id="KW-0472">Membrane</keyword>
<dbReference type="InterPro" id="IPR036770">
    <property type="entry name" value="Ankyrin_rpt-contain_sf"/>
</dbReference>
<feature type="compositionally biased region" description="Polar residues" evidence="11">
    <location>
        <begin position="496"/>
        <end position="507"/>
    </location>
</feature>
<evidence type="ECO:0000256" key="3">
    <source>
        <dbReference type="ARBA" id="ARBA00022483"/>
    </source>
</evidence>
<dbReference type="PANTHER" id="PTHR24149:SF14">
    <property type="entry name" value="ANKYRIN REPEAT DOMAIN 12"/>
    <property type="match status" value="1"/>
</dbReference>
<protein>
    <submittedName>
        <fullName evidence="12">Ankyrin repeat domain-containing protein 12</fullName>
    </submittedName>
</protein>
<feature type="region of interest" description="Disordered" evidence="11">
    <location>
        <begin position="1"/>
        <end position="75"/>
    </location>
</feature>
<dbReference type="EMBL" id="BPLQ01013532">
    <property type="protein sequence ID" value="GIY72933.1"/>
    <property type="molecule type" value="Genomic_DNA"/>
</dbReference>
<dbReference type="GO" id="GO:0044231">
    <property type="term" value="C:host cell presynaptic membrane"/>
    <property type="evidence" value="ECO:0007669"/>
    <property type="project" value="UniProtKB-KW"/>
</dbReference>
<comment type="subcellular location">
    <subcellularLocation>
        <location evidence="2">Secreted</location>
    </subcellularLocation>
    <subcellularLocation>
        <location evidence="1">Target cell membrane</location>
    </subcellularLocation>
</comment>
<dbReference type="PRINTS" id="PR01415">
    <property type="entry name" value="ANKYRIN"/>
</dbReference>
<keyword evidence="4" id="KW-0964">Secreted</keyword>
<feature type="compositionally biased region" description="Basic and acidic residues" evidence="11">
    <location>
        <begin position="432"/>
        <end position="450"/>
    </location>
</feature>
<dbReference type="SMART" id="SM00248">
    <property type="entry name" value="ANK"/>
    <property type="match status" value="4"/>
</dbReference>
<dbReference type="Pfam" id="PF00023">
    <property type="entry name" value="Ank"/>
    <property type="match status" value="1"/>
</dbReference>
<dbReference type="GO" id="GO:0090729">
    <property type="term" value="F:toxin activity"/>
    <property type="evidence" value="ECO:0007669"/>
    <property type="project" value="UniProtKB-KW"/>
</dbReference>
<dbReference type="InterPro" id="IPR002110">
    <property type="entry name" value="Ankyrin_rpt"/>
</dbReference>
<keyword evidence="7" id="KW-0528">Neurotoxin</keyword>
<feature type="repeat" description="ANK" evidence="10">
    <location>
        <begin position="112"/>
        <end position="144"/>
    </location>
</feature>
<dbReference type="PROSITE" id="PS50297">
    <property type="entry name" value="ANK_REP_REGION"/>
    <property type="match status" value="3"/>
</dbReference>
<feature type="compositionally biased region" description="Basic and acidic residues" evidence="11">
    <location>
        <begin position="97"/>
        <end position="115"/>
    </location>
</feature>
<evidence type="ECO:0000256" key="5">
    <source>
        <dbReference type="ARBA" id="ARBA00022537"/>
    </source>
</evidence>
<dbReference type="Proteomes" id="UP001054837">
    <property type="component" value="Unassembled WGS sequence"/>
</dbReference>
<keyword evidence="10" id="KW-0040">ANK repeat</keyword>
<evidence type="ECO:0000256" key="4">
    <source>
        <dbReference type="ARBA" id="ARBA00022525"/>
    </source>
</evidence>
<dbReference type="InterPro" id="IPR053210">
    <property type="entry name" value="ANKRD12"/>
</dbReference>
<evidence type="ECO:0000313" key="12">
    <source>
        <dbReference type="EMBL" id="GIY72933.1"/>
    </source>
</evidence>
<dbReference type="Gene3D" id="1.25.40.20">
    <property type="entry name" value="Ankyrin repeat-containing domain"/>
    <property type="match status" value="1"/>
</dbReference>
<feature type="compositionally biased region" description="Low complexity" evidence="11">
    <location>
        <begin position="572"/>
        <end position="586"/>
    </location>
</feature>
<sequence length="945" mass="105487">MLEEKGEEGSTIKDAYSSSPTSSSKRSSIRRRKLPFNENVTKTPSDSDKPKAERIRETSTIKESTSLTPRSYTPLSERQQIALLRQISGNNSAESSPNREDNETSSLKRNDRGETPLHLASKRGDFQRVKNLLKEGVDVNAVDNAGWTSLHEASNYGRFQVAKLLLEYGANVHAVGLNKFTPLHDAAVNQHEKIVSLLLNYGADPLQENADHKTPLDVARSEGVAEILRKAIQDKKSEQKQKNLIEESPSKKYTLRSSEAGEKRQSEKSPCQSISALCELTMRKNSPQNQTHKGAEKPTSPRLTLRFQSIRSRDDKSSSSAKVNDISSVQPKYQSYCVTMETKGDVYDFRKEDATVSSTQCVSSTSENEETGNKCEAVTSTCKEMEVEVDSENEKKQEETTESEKPAPIEKMDTSDNATSKVNGSRLSIDSNLKDRECTSDAEKEKEEVRRKRRKSSDSSQSKHSGSKGHKSPSGKNSQQETHNDQRSPKNRKRGSQSSSDTESNPSDLEIHSNETGADTTNAFNGPSTSVGPHSPKVPPLKIVIPSGSGSLELETRERSKVSSSKQALPYVVNTTTAETVDTNTEPVSGSFASENNRETTKSETPSKKEDTHPPEERFQRVTRSSQRMQAAMSGGTSSTQCQNSESSSNSNVVSSSSQKAEGSGESSNDEQMQMHIDVHPRKRKIRTKESGNESSAQNASSASSSNEDPQQQQQHQQLNSYQMFLNIRKQVDKRRKGMFVVHPKVPEGFKDFLINRCSYVLEGNPSSRLSVPMISSPQSLDGSIKELFDTQEKERYRLRLQHLIEREKLILSVEQEILRVHGQAARAMANQTVPLSVCSILKDEEIYNVLEDDKDKNVRTRFNGRMFTSWLQDVDDKWKKIKDAMLLRHHNEAESLHAVQKLAWGWKMKELAMCDMKSSPVVEDIFVPIVHVSDDFKLASGVCQ</sequence>
<dbReference type="PROSITE" id="PS50088">
    <property type="entry name" value="ANK_REPEAT"/>
    <property type="match status" value="3"/>
</dbReference>
<proteinExistence type="predicted"/>
<feature type="compositionally biased region" description="Low complexity" evidence="11">
    <location>
        <begin position="17"/>
        <end position="26"/>
    </location>
</feature>
<feature type="compositionally biased region" description="Basic and acidic residues" evidence="11">
    <location>
        <begin position="235"/>
        <end position="250"/>
    </location>
</feature>
<feature type="compositionally biased region" description="Basic and acidic residues" evidence="11">
    <location>
        <begin position="45"/>
        <end position="60"/>
    </location>
</feature>
<dbReference type="GO" id="GO:0006887">
    <property type="term" value="P:exocytosis"/>
    <property type="evidence" value="ECO:0007669"/>
    <property type="project" value="UniProtKB-KW"/>
</dbReference>
<accession>A0AAV4VTW6</accession>
<keyword evidence="8" id="KW-0638">Presynaptic neurotoxin</keyword>
<keyword evidence="6" id="KW-0800">Toxin</keyword>
<keyword evidence="5" id="KW-1052">Target cell membrane</keyword>
<keyword evidence="13" id="KW-1185">Reference proteome</keyword>
<evidence type="ECO:0000256" key="1">
    <source>
        <dbReference type="ARBA" id="ARBA00004175"/>
    </source>
</evidence>
<dbReference type="SUPFAM" id="SSF48403">
    <property type="entry name" value="Ankyrin repeat"/>
    <property type="match status" value="1"/>
</dbReference>
<gene>
    <name evidence="12" type="primary">ANKRD12</name>
    <name evidence="12" type="ORF">CDAR_277461</name>
</gene>
<feature type="compositionally biased region" description="Polar residues" evidence="11">
    <location>
        <begin position="61"/>
        <end position="75"/>
    </location>
</feature>
<evidence type="ECO:0000256" key="6">
    <source>
        <dbReference type="ARBA" id="ARBA00022656"/>
    </source>
</evidence>
<comment type="caution">
    <text evidence="12">The sequence shown here is derived from an EMBL/GenBank/DDBJ whole genome shotgun (WGS) entry which is preliminary data.</text>
</comment>
<reference evidence="12 13" key="1">
    <citation type="submission" date="2021-06" db="EMBL/GenBank/DDBJ databases">
        <title>Caerostris darwini draft genome.</title>
        <authorList>
            <person name="Kono N."/>
            <person name="Arakawa K."/>
        </authorList>
    </citation>
    <scope>NUCLEOTIDE SEQUENCE [LARGE SCALE GENOMIC DNA]</scope>
</reference>
<feature type="compositionally biased region" description="Polar residues" evidence="11">
    <location>
        <begin position="415"/>
        <end position="431"/>
    </location>
</feature>
<dbReference type="Pfam" id="PF12796">
    <property type="entry name" value="Ank_2"/>
    <property type="match status" value="1"/>
</dbReference>
<feature type="compositionally biased region" description="Low complexity" evidence="11">
    <location>
        <begin position="693"/>
        <end position="718"/>
    </location>
</feature>
<evidence type="ECO:0000256" key="11">
    <source>
        <dbReference type="SAM" id="MobiDB-lite"/>
    </source>
</evidence>
<dbReference type="PANTHER" id="PTHR24149">
    <property type="entry name" value="ANKYRIN REPEAT DOMAIN-CONTAINING PROTEIN 12"/>
    <property type="match status" value="1"/>
</dbReference>
<evidence type="ECO:0000313" key="13">
    <source>
        <dbReference type="Proteomes" id="UP001054837"/>
    </source>
</evidence>
<feature type="region of interest" description="Disordered" evidence="11">
    <location>
        <begin position="383"/>
        <end position="718"/>
    </location>
</feature>
<feature type="region of interest" description="Disordered" evidence="11">
    <location>
        <begin position="88"/>
        <end position="122"/>
    </location>
</feature>
<feature type="compositionally biased region" description="Low complexity" evidence="11">
    <location>
        <begin position="637"/>
        <end position="659"/>
    </location>
</feature>
<feature type="compositionally biased region" description="Polar residues" evidence="11">
    <location>
        <begin position="514"/>
        <end position="532"/>
    </location>
</feature>
<dbReference type="GO" id="GO:0044218">
    <property type="term" value="C:other organism cell membrane"/>
    <property type="evidence" value="ECO:0007669"/>
    <property type="project" value="UniProtKB-KW"/>
</dbReference>
<dbReference type="AlphaFoldDB" id="A0AAV4VTW6"/>
<keyword evidence="9" id="KW-1053">Target membrane</keyword>
<evidence type="ECO:0000256" key="8">
    <source>
        <dbReference type="ARBA" id="ARBA00023028"/>
    </source>
</evidence>
<evidence type="ECO:0000256" key="9">
    <source>
        <dbReference type="ARBA" id="ARBA00023298"/>
    </source>
</evidence>
<evidence type="ECO:0000256" key="7">
    <source>
        <dbReference type="ARBA" id="ARBA00022699"/>
    </source>
</evidence>
<dbReference type="GO" id="GO:0005654">
    <property type="term" value="C:nucleoplasm"/>
    <property type="evidence" value="ECO:0007669"/>
    <property type="project" value="TreeGrafter"/>
</dbReference>
<feature type="compositionally biased region" description="Basic and acidic residues" evidence="11">
    <location>
        <begin position="596"/>
        <end position="620"/>
    </location>
</feature>
<feature type="region of interest" description="Disordered" evidence="11">
    <location>
        <begin position="283"/>
        <end position="304"/>
    </location>
</feature>
<feature type="repeat" description="ANK" evidence="10">
    <location>
        <begin position="145"/>
        <end position="177"/>
    </location>
</feature>
<dbReference type="GO" id="GO:0005576">
    <property type="term" value="C:extracellular region"/>
    <property type="evidence" value="ECO:0007669"/>
    <property type="project" value="UniProtKB-SubCell"/>
</dbReference>
<evidence type="ECO:0000256" key="2">
    <source>
        <dbReference type="ARBA" id="ARBA00004613"/>
    </source>
</evidence>
<feature type="region of interest" description="Disordered" evidence="11">
    <location>
        <begin position="235"/>
        <end position="271"/>
    </location>
</feature>
<evidence type="ECO:0000256" key="10">
    <source>
        <dbReference type="PROSITE-ProRule" id="PRU00023"/>
    </source>
</evidence>
<name>A0AAV4VTW6_9ARAC</name>
<feature type="repeat" description="ANK" evidence="10">
    <location>
        <begin position="178"/>
        <end position="210"/>
    </location>
</feature>
<feature type="compositionally biased region" description="Basic and acidic residues" evidence="11">
    <location>
        <begin position="392"/>
        <end position="414"/>
    </location>
</feature>